<evidence type="ECO:0000256" key="2">
    <source>
        <dbReference type="ARBA" id="ARBA00013194"/>
    </source>
</evidence>
<accession>A0A1F5FIM6</accession>
<evidence type="ECO:0000256" key="5">
    <source>
        <dbReference type="ARBA" id="ARBA00023235"/>
    </source>
</evidence>
<dbReference type="InterPro" id="IPR046357">
    <property type="entry name" value="PPIase_dom_sf"/>
</dbReference>
<evidence type="ECO:0000313" key="8">
    <source>
        <dbReference type="EMBL" id="OGD79384.1"/>
    </source>
</evidence>
<dbReference type="Proteomes" id="UP000177187">
    <property type="component" value="Unassembled WGS sequence"/>
</dbReference>
<dbReference type="Pfam" id="PF13145">
    <property type="entry name" value="Rotamase_2"/>
    <property type="match status" value="1"/>
</dbReference>
<evidence type="ECO:0000313" key="9">
    <source>
        <dbReference type="Proteomes" id="UP000177187"/>
    </source>
</evidence>
<feature type="domain" description="PpiC" evidence="7">
    <location>
        <begin position="153"/>
        <end position="242"/>
    </location>
</feature>
<dbReference type="SUPFAM" id="SSF54534">
    <property type="entry name" value="FKBP-like"/>
    <property type="match status" value="1"/>
</dbReference>
<evidence type="ECO:0000256" key="1">
    <source>
        <dbReference type="ARBA" id="ARBA00000971"/>
    </source>
</evidence>
<sequence>MHRPLTLLCAAMFLLAGCGGEEGDEGVIATVQGERITQEEAWELMAADPGTPIPDEVVDRLITRRLVLREALDLGITVPDEKVERIYQALAANDEVILAGGPAARMREQKLREKVREDLLYEAVVGQEVLDRIQITEAQIAAYYQEHAAELGGRPLRFYQIVTADRESADAVLTRLEAGEDFEELARSLSTAPEGPAGGLVEVPGPEDLPGALAAALEGLEVGGIAGPVETDYGFHILLTRQEPEEETVPPLTLVRDRIHDILFEQRSVAEREKWLAGLWAKAEETIWRAPREEPEG</sequence>
<dbReference type="Gene3D" id="3.10.50.40">
    <property type="match status" value="1"/>
</dbReference>
<dbReference type="PROSITE" id="PS50198">
    <property type="entry name" value="PPIC_PPIASE_2"/>
    <property type="match status" value="1"/>
</dbReference>
<dbReference type="EC" id="5.2.1.8" evidence="2"/>
<dbReference type="EMBL" id="MFAF01000012">
    <property type="protein sequence ID" value="OGD79384.1"/>
    <property type="molecule type" value="Genomic_DNA"/>
</dbReference>
<dbReference type="Gene3D" id="1.10.4030.10">
    <property type="entry name" value="Porin chaperone SurA, peptide-binding domain"/>
    <property type="match status" value="1"/>
</dbReference>
<keyword evidence="3" id="KW-0732">Signal</keyword>
<dbReference type="InterPro" id="IPR050245">
    <property type="entry name" value="PrsA_foldase"/>
</dbReference>
<gene>
    <name evidence="8" type="ORF">A2Y64_08955</name>
</gene>
<reference evidence="8 9" key="1">
    <citation type="journal article" date="2016" name="Nat. Commun.">
        <title>Thousands of microbial genomes shed light on interconnected biogeochemical processes in an aquifer system.</title>
        <authorList>
            <person name="Anantharaman K."/>
            <person name="Brown C.T."/>
            <person name="Hug L.A."/>
            <person name="Sharon I."/>
            <person name="Castelle C.J."/>
            <person name="Probst A.J."/>
            <person name="Thomas B.C."/>
            <person name="Singh A."/>
            <person name="Wilkins M.J."/>
            <person name="Karaoz U."/>
            <person name="Brodie E.L."/>
            <person name="Williams K.H."/>
            <person name="Hubbard S.S."/>
            <person name="Banfield J.F."/>
        </authorList>
    </citation>
    <scope>NUCLEOTIDE SEQUENCE [LARGE SCALE GENOMIC DNA]</scope>
</reference>
<dbReference type="InterPro" id="IPR027304">
    <property type="entry name" value="Trigger_fact/SurA_dom_sf"/>
</dbReference>
<organism evidence="8 9">
    <name type="scientific">Candidatus Coatesbacteria bacterium RBG_13_66_14</name>
    <dbReference type="NCBI Taxonomy" id="1817816"/>
    <lineage>
        <taxon>Bacteria</taxon>
        <taxon>Candidatus Coatesiibacteriota</taxon>
    </lineage>
</organism>
<dbReference type="InterPro" id="IPR000297">
    <property type="entry name" value="PPIase_PpiC"/>
</dbReference>
<proteinExistence type="predicted"/>
<comment type="catalytic activity">
    <reaction evidence="1">
        <text>[protein]-peptidylproline (omega=180) = [protein]-peptidylproline (omega=0)</text>
        <dbReference type="Rhea" id="RHEA:16237"/>
        <dbReference type="Rhea" id="RHEA-COMP:10747"/>
        <dbReference type="Rhea" id="RHEA-COMP:10748"/>
        <dbReference type="ChEBI" id="CHEBI:83833"/>
        <dbReference type="ChEBI" id="CHEBI:83834"/>
        <dbReference type="EC" id="5.2.1.8"/>
    </reaction>
</comment>
<name>A0A1F5FIM6_9BACT</name>
<dbReference type="PANTHER" id="PTHR47245:SF1">
    <property type="entry name" value="FOLDASE PROTEIN PRSA"/>
    <property type="match status" value="1"/>
</dbReference>
<dbReference type="SUPFAM" id="SSF109998">
    <property type="entry name" value="Triger factor/SurA peptide-binding domain-like"/>
    <property type="match status" value="1"/>
</dbReference>
<dbReference type="PROSITE" id="PS51257">
    <property type="entry name" value="PROKAR_LIPOPROTEIN"/>
    <property type="match status" value="1"/>
</dbReference>
<dbReference type="AlphaFoldDB" id="A0A1F5FIM6"/>
<comment type="caution">
    <text evidence="8">The sequence shown here is derived from an EMBL/GenBank/DDBJ whole genome shotgun (WGS) entry which is preliminary data.</text>
</comment>
<evidence type="ECO:0000256" key="3">
    <source>
        <dbReference type="ARBA" id="ARBA00022729"/>
    </source>
</evidence>
<dbReference type="GO" id="GO:0003755">
    <property type="term" value="F:peptidyl-prolyl cis-trans isomerase activity"/>
    <property type="evidence" value="ECO:0007669"/>
    <property type="project" value="UniProtKB-KW"/>
</dbReference>
<dbReference type="PANTHER" id="PTHR47245">
    <property type="entry name" value="PEPTIDYLPROLYL ISOMERASE"/>
    <property type="match status" value="1"/>
</dbReference>
<dbReference type="STRING" id="1817816.A2Y64_08955"/>
<evidence type="ECO:0000256" key="6">
    <source>
        <dbReference type="PROSITE-ProRule" id="PRU00278"/>
    </source>
</evidence>
<keyword evidence="5 6" id="KW-0413">Isomerase</keyword>
<protein>
    <recommendedName>
        <fullName evidence="2">peptidylprolyl isomerase</fullName>
        <ecNumber evidence="2">5.2.1.8</ecNumber>
    </recommendedName>
</protein>
<keyword evidence="4 6" id="KW-0697">Rotamase</keyword>
<evidence type="ECO:0000256" key="4">
    <source>
        <dbReference type="ARBA" id="ARBA00023110"/>
    </source>
</evidence>
<evidence type="ECO:0000259" key="7">
    <source>
        <dbReference type="PROSITE" id="PS50198"/>
    </source>
</evidence>